<dbReference type="CDD" id="cd05233">
    <property type="entry name" value="SDR_c"/>
    <property type="match status" value="1"/>
</dbReference>
<dbReference type="Proteomes" id="UP001600888">
    <property type="component" value="Unassembled WGS sequence"/>
</dbReference>
<feature type="region of interest" description="Disordered" evidence="4">
    <location>
        <begin position="1"/>
        <end position="22"/>
    </location>
</feature>
<organism evidence="5 6">
    <name type="scientific">Diaporthe vaccinii</name>
    <dbReference type="NCBI Taxonomy" id="105482"/>
    <lineage>
        <taxon>Eukaryota</taxon>
        <taxon>Fungi</taxon>
        <taxon>Dikarya</taxon>
        <taxon>Ascomycota</taxon>
        <taxon>Pezizomycotina</taxon>
        <taxon>Sordariomycetes</taxon>
        <taxon>Sordariomycetidae</taxon>
        <taxon>Diaporthales</taxon>
        <taxon>Diaporthaceae</taxon>
        <taxon>Diaporthe</taxon>
        <taxon>Diaporthe eres species complex</taxon>
    </lineage>
</organism>
<dbReference type="SUPFAM" id="SSF51735">
    <property type="entry name" value="NAD(P)-binding Rossmann-fold domains"/>
    <property type="match status" value="1"/>
</dbReference>
<keyword evidence="2" id="KW-0521">NADP</keyword>
<keyword evidence="6" id="KW-1185">Reference proteome</keyword>
<evidence type="ECO:0008006" key="7">
    <source>
        <dbReference type="Google" id="ProtNLM"/>
    </source>
</evidence>
<dbReference type="EMBL" id="JBAWTH010000039">
    <property type="protein sequence ID" value="KAL2284040.1"/>
    <property type="molecule type" value="Genomic_DNA"/>
</dbReference>
<reference evidence="5 6" key="1">
    <citation type="submission" date="2024-03" db="EMBL/GenBank/DDBJ databases">
        <title>A high-quality draft genome sequence of Diaporthe vaccinii, a causative agent of upright dieback and viscid rot disease in cranberry plants.</title>
        <authorList>
            <person name="Sarrasin M."/>
            <person name="Lang B.F."/>
            <person name="Burger G."/>
        </authorList>
    </citation>
    <scope>NUCLEOTIDE SEQUENCE [LARGE SCALE GENOMIC DNA]</scope>
    <source>
        <strain evidence="5 6">IS7</strain>
    </source>
</reference>
<evidence type="ECO:0000256" key="3">
    <source>
        <dbReference type="RuleBase" id="RU000363"/>
    </source>
</evidence>
<comment type="caution">
    <text evidence="5">The sequence shown here is derived from an EMBL/GenBank/DDBJ whole genome shotgun (WGS) entry which is preliminary data.</text>
</comment>
<evidence type="ECO:0000256" key="1">
    <source>
        <dbReference type="ARBA" id="ARBA00006484"/>
    </source>
</evidence>
<dbReference type="InterPro" id="IPR002347">
    <property type="entry name" value="SDR_fam"/>
</dbReference>
<dbReference type="InterPro" id="IPR036291">
    <property type="entry name" value="NAD(P)-bd_dom_sf"/>
</dbReference>
<evidence type="ECO:0000256" key="4">
    <source>
        <dbReference type="SAM" id="MobiDB-lite"/>
    </source>
</evidence>
<dbReference type="PROSITE" id="PS00061">
    <property type="entry name" value="ADH_SHORT"/>
    <property type="match status" value="1"/>
</dbReference>
<evidence type="ECO:0000256" key="2">
    <source>
        <dbReference type="ARBA" id="ARBA00022857"/>
    </source>
</evidence>
<name>A0ABR4ENN4_9PEZI</name>
<evidence type="ECO:0000313" key="6">
    <source>
        <dbReference type="Proteomes" id="UP001600888"/>
    </source>
</evidence>
<dbReference type="PANTHER" id="PTHR42760">
    <property type="entry name" value="SHORT-CHAIN DEHYDROGENASES/REDUCTASES FAMILY MEMBER"/>
    <property type="match status" value="1"/>
</dbReference>
<dbReference type="PRINTS" id="PR00081">
    <property type="entry name" value="GDHRDH"/>
</dbReference>
<proteinExistence type="inferred from homology"/>
<dbReference type="PANTHER" id="PTHR42760:SF127">
    <property type="entry name" value="3-KETOACYL-ACYL CARRIER PROTEIN REDUCTASE-RELATED"/>
    <property type="match status" value="1"/>
</dbReference>
<dbReference type="PRINTS" id="PR00080">
    <property type="entry name" value="SDRFAMILY"/>
</dbReference>
<dbReference type="InterPro" id="IPR020904">
    <property type="entry name" value="Sc_DH/Rdtase_CS"/>
</dbReference>
<protein>
    <recommendedName>
        <fullName evidence="7">Short chain dehydrogenase</fullName>
    </recommendedName>
</protein>
<dbReference type="Gene3D" id="3.40.50.720">
    <property type="entry name" value="NAD(P)-binding Rossmann-like Domain"/>
    <property type="match status" value="1"/>
</dbReference>
<dbReference type="Pfam" id="PF00106">
    <property type="entry name" value="adh_short"/>
    <property type="match status" value="1"/>
</dbReference>
<gene>
    <name evidence="5" type="ORF">FJTKL_09255</name>
</gene>
<evidence type="ECO:0000313" key="5">
    <source>
        <dbReference type="EMBL" id="KAL2284040.1"/>
    </source>
</evidence>
<accession>A0ABR4ENN4</accession>
<comment type="similarity">
    <text evidence="1 3">Belongs to the short-chain dehydrogenases/reductases (SDR) family.</text>
</comment>
<sequence length="352" mass="37187">MSPMRASTVRHLEDRNPGNKHCPPAWTGLGSVSAYIPALHIKDGEHGWTNYVSTKGLCETSLLSTVLPPSHSHPSSHHPLPLPHQDDMASHTVIVTGAGGGLGKAIATAFLAAGSYVAICDVNQERLTAAEKEWLAAGHGAERILTTTTDVTDPASVQALVDKTASRFGRLDLLVNNAGIMDNFSPAAECTPELWARVLGVNLNGPFYATRAAVAQFQKQQEGGDSGSGGLIINICSVAARTGHSAGAAYTASKHGLLGLSKNTAFAYADKGIYSVALILGGMNTNITDAMAKGINMEFFQKFEQSQAKFDGEKHLVPVENVAKYCVFLSDRGIAKSANGACLDFTNNWPAQ</sequence>